<evidence type="ECO:0000313" key="4">
    <source>
        <dbReference type="Proteomes" id="UP000346198"/>
    </source>
</evidence>
<keyword evidence="1" id="KW-0732">Signal</keyword>
<gene>
    <name evidence="3" type="ORF">SCARR_00742</name>
</gene>
<dbReference type="InterPro" id="IPR017850">
    <property type="entry name" value="Alkaline_phosphatase_core_sf"/>
</dbReference>
<dbReference type="InterPro" id="IPR052701">
    <property type="entry name" value="GAG_Ulvan_Degrading_Sulfatases"/>
</dbReference>
<dbReference type="EMBL" id="CAAHFH010000001">
    <property type="protein sequence ID" value="VGO18689.1"/>
    <property type="molecule type" value="Genomic_DNA"/>
</dbReference>
<dbReference type="InterPro" id="IPR000917">
    <property type="entry name" value="Sulfatase_N"/>
</dbReference>
<dbReference type="Pfam" id="PF00884">
    <property type="entry name" value="Sulfatase"/>
    <property type="match status" value="1"/>
</dbReference>
<feature type="signal peptide" evidence="1">
    <location>
        <begin position="1"/>
        <end position="21"/>
    </location>
</feature>
<accession>A0A6C2UFI8</accession>
<evidence type="ECO:0000259" key="2">
    <source>
        <dbReference type="PROSITE" id="PS50222"/>
    </source>
</evidence>
<dbReference type="PROSITE" id="PS00018">
    <property type="entry name" value="EF_HAND_1"/>
    <property type="match status" value="1"/>
</dbReference>
<dbReference type="Proteomes" id="UP000346198">
    <property type="component" value="Unassembled WGS sequence"/>
</dbReference>
<dbReference type="CDD" id="cd16027">
    <property type="entry name" value="SGSH"/>
    <property type="match status" value="1"/>
</dbReference>
<sequence length="565" mass="62448">MIMKKFAALSLLVVAAGVVHGMSSVKGVGECRPNIVFFLADDQSKFDHSAYGNEKAPTPVTGKFAKEGVVFERMFTGQAICAPSRSMLYTGLNPIRNGCFLNHTQVRPGVKSITKYMGNLGYEVILAGKSHVAPDEQFQWTKRFQPVKVPGLPRPWIPVEEMEAFMKNPGDKPFCMIVASEFPHSPHIKDTSFGVEEVKVQSFIADTPDARKSYTQYYQSIVEKEKEFEAVLGMIDKHGLRDDTVVFYADDHGGKRGKFTVYDSGLNVAFMVRWPGKIKPGRTGALSSFTDFVPTAIELAGGTVPAGIDGKSLLPVLTRGAVNQHDYVYGVAHNQGIQQRHVFPQRSVHDGRYHYIVNFNSLEKIESDRTAGKTIDYFFEHGAKKHSSQPTEELYDTQVDPDELVNLAGREETVSIKAKLREQLFQWLEMQGDYLGEDGPVVFLQGKQHELDEQAEKYGYKIPAALVGSLNGLKNDPHAITGEDAKAAVVADPVVPGDGKPQASNKNATSVPEGAPIEDFLENKRKYCTKQGKEFSETKYLKSFAKLDANKDGLLSAGEWSPGKK</sequence>
<dbReference type="InterPro" id="IPR002048">
    <property type="entry name" value="EF_hand_dom"/>
</dbReference>
<dbReference type="PANTHER" id="PTHR43751:SF1">
    <property type="entry name" value="SULFATASE ATSG-RELATED"/>
    <property type="match status" value="1"/>
</dbReference>
<feature type="chain" id="PRO_5029000788" evidence="1">
    <location>
        <begin position="22"/>
        <end position="565"/>
    </location>
</feature>
<dbReference type="AlphaFoldDB" id="A0A6C2UFI8"/>
<keyword evidence="4" id="KW-1185">Reference proteome</keyword>
<proteinExistence type="predicted"/>
<dbReference type="PROSITE" id="PS50222">
    <property type="entry name" value="EF_HAND_2"/>
    <property type="match status" value="1"/>
</dbReference>
<evidence type="ECO:0000256" key="1">
    <source>
        <dbReference type="SAM" id="SignalP"/>
    </source>
</evidence>
<dbReference type="InterPro" id="IPR018247">
    <property type="entry name" value="EF_Hand_1_Ca_BS"/>
</dbReference>
<reference evidence="3 4" key="1">
    <citation type="submission" date="2019-04" db="EMBL/GenBank/DDBJ databases">
        <authorList>
            <person name="Van Vliet M D."/>
        </authorList>
    </citation>
    <scope>NUCLEOTIDE SEQUENCE [LARGE SCALE GENOMIC DNA]</scope>
    <source>
        <strain evidence="3 4">F21</strain>
    </source>
</reference>
<organism evidence="3 4">
    <name type="scientific">Pontiella sulfatireligans</name>
    <dbReference type="NCBI Taxonomy" id="2750658"/>
    <lineage>
        <taxon>Bacteria</taxon>
        <taxon>Pseudomonadati</taxon>
        <taxon>Kiritimatiellota</taxon>
        <taxon>Kiritimatiellia</taxon>
        <taxon>Kiritimatiellales</taxon>
        <taxon>Pontiellaceae</taxon>
        <taxon>Pontiella</taxon>
    </lineage>
</organism>
<evidence type="ECO:0000313" key="3">
    <source>
        <dbReference type="EMBL" id="VGO18689.1"/>
    </source>
</evidence>
<feature type="domain" description="EF-hand" evidence="2">
    <location>
        <begin position="535"/>
        <end position="565"/>
    </location>
</feature>
<dbReference type="Gene3D" id="3.40.720.10">
    <property type="entry name" value="Alkaline Phosphatase, subunit A"/>
    <property type="match status" value="1"/>
</dbReference>
<dbReference type="SUPFAM" id="SSF53649">
    <property type="entry name" value="Alkaline phosphatase-like"/>
    <property type="match status" value="1"/>
</dbReference>
<dbReference type="GO" id="GO:0005509">
    <property type="term" value="F:calcium ion binding"/>
    <property type="evidence" value="ECO:0007669"/>
    <property type="project" value="InterPro"/>
</dbReference>
<dbReference type="PANTHER" id="PTHR43751">
    <property type="entry name" value="SULFATASE"/>
    <property type="match status" value="1"/>
</dbReference>
<name>A0A6C2UFI8_9BACT</name>
<protein>
    <submittedName>
        <fullName evidence="3">Arylsulfatase</fullName>
    </submittedName>
</protein>